<accession>A0A7C8UZB8</accession>
<dbReference type="AlphaFoldDB" id="A0A7C8UZB8"/>
<evidence type="ECO:0000313" key="1">
    <source>
        <dbReference type="EMBL" id="KAF3226341.1"/>
    </source>
</evidence>
<protein>
    <submittedName>
        <fullName evidence="1">Uncharacterized protein</fullName>
    </submittedName>
</protein>
<name>A0A7C8UZB8_ORBOL</name>
<dbReference type="Proteomes" id="UP000472727">
    <property type="component" value="Unassembled WGS sequence"/>
</dbReference>
<dbReference type="EMBL" id="WIWS01000011">
    <property type="protein sequence ID" value="KAF3226341.1"/>
    <property type="molecule type" value="Genomic_DNA"/>
</dbReference>
<evidence type="ECO:0000313" key="2">
    <source>
        <dbReference type="Proteomes" id="UP000472727"/>
    </source>
</evidence>
<proteinExistence type="predicted"/>
<sequence>MPIGHLVMTRLPEENSAGDIPVLAHILFLSWSFASKHMIGRDSPDAEASIPQDHIRYISILKVSSRSKDVIQEILSLYEGGFPGLVYETRDIS</sequence>
<gene>
    <name evidence="1" type="ORF">TWF106_000837</name>
</gene>
<comment type="caution">
    <text evidence="1">The sequence shown here is derived from an EMBL/GenBank/DDBJ whole genome shotgun (WGS) entry which is preliminary data.</text>
</comment>
<organism evidence="1 2">
    <name type="scientific">Orbilia oligospora</name>
    <name type="common">Nematode-trapping fungus</name>
    <name type="synonym">Arthrobotrys oligospora</name>
    <dbReference type="NCBI Taxonomy" id="2813651"/>
    <lineage>
        <taxon>Eukaryota</taxon>
        <taxon>Fungi</taxon>
        <taxon>Dikarya</taxon>
        <taxon>Ascomycota</taxon>
        <taxon>Pezizomycotina</taxon>
        <taxon>Orbiliomycetes</taxon>
        <taxon>Orbiliales</taxon>
        <taxon>Orbiliaceae</taxon>
        <taxon>Orbilia</taxon>
    </lineage>
</organism>
<reference evidence="1 2" key="1">
    <citation type="submission" date="2019-06" db="EMBL/GenBank/DDBJ databases">
        <authorList>
            <person name="Palmer J.M."/>
        </authorList>
    </citation>
    <scope>NUCLEOTIDE SEQUENCE [LARGE SCALE GENOMIC DNA]</scope>
    <source>
        <strain evidence="1 2">TWF106</strain>
    </source>
</reference>